<dbReference type="EC" id="2.3.2.23" evidence="3"/>
<dbReference type="InterPro" id="IPR023313">
    <property type="entry name" value="UBQ-conjugating_AS"/>
</dbReference>
<dbReference type="GO" id="GO:0005524">
    <property type="term" value="F:ATP binding"/>
    <property type="evidence" value="ECO:0007669"/>
    <property type="project" value="UniProtKB-UniRule"/>
</dbReference>
<dbReference type="InterPro" id="IPR016135">
    <property type="entry name" value="UBQ-conjugating_enzyme/RWD"/>
</dbReference>
<dbReference type="InterPro" id="IPR000608">
    <property type="entry name" value="UBC"/>
</dbReference>
<keyword evidence="5" id="KW-0808">Transferase</keyword>
<evidence type="ECO:0000256" key="8">
    <source>
        <dbReference type="ARBA" id="ARBA00022840"/>
    </source>
</evidence>
<feature type="active site" description="Glycyl thioester intermediate" evidence="14">
    <location>
        <position position="97"/>
    </location>
</feature>
<evidence type="ECO:0000256" key="9">
    <source>
        <dbReference type="ARBA" id="ARBA00023306"/>
    </source>
</evidence>
<organism evidence="18 19">
    <name type="scientific">Artemia franciscana</name>
    <name type="common">Brine shrimp</name>
    <name type="synonym">Artemia sanfranciscana</name>
    <dbReference type="NCBI Taxonomy" id="6661"/>
    <lineage>
        <taxon>Eukaryota</taxon>
        <taxon>Metazoa</taxon>
        <taxon>Ecdysozoa</taxon>
        <taxon>Arthropoda</taxon>
        <taxon>Crustacea</taxon>
        <taxon>Branchiopoda</taxon>
        <taxon>Anostraca</taxon>
        <taxon>Artemiidae</taxon>
        <taxon>Artemia</taxon>
    </lineage>
</organism>
<keyword evidence="4" id="KW-0132">Cell division</keyword>
<dbReference type="GO" id="GO:0051301">
    <property type="term" value="P:cell division"/>
    <property type="evidence" value="ECO:0007669"/>
    <property type="project" value="UniProtKB-KW"/>
</dbReference>
<dbReference type="SUPFAM" id="SSF54495">
    <property type="entry name" value="UBC-like"/>
    <property type="match status" value="1"/>
</dbReference>
<name>A0AA88KVE4_ARTSF</name>
<accession>A0AA88KVE4</accession>
<dbReference type="PROSITE" id="PS50127">
    <property type="entry name" value="UBC_2"/>
    <property type="match status" value="1"/>
</dbReference>
<comment type="similarity">
    <text evidence="15">Belongs to the ubiquitin-conjugating enzyme family.</text>
</comment>
<evidence type="ECO:0000256" key="4">
    <source>
        <dbReference type="ARBA" id="ARBA00022618"/>
    </source>
</evidence>
<evidence type="ECO:0000256" key="7">
    <source>
        <dbReference type="ARBA" id="ARBA00022786"/>
    </source>
</evidence>
<evidence type="ECO:0000313" key="18">
    <source>
        <dbReference type="EMBL" id="KAK2703706.1"/>
    </source>
</evidence>
<keyword evidence="9" id="KW-0131">Cell cycle</keyword>
<evidence type="ECO:0000256" key="12">
    <source>
        <dbReference type="ARBA" id="ARBA00042314"/>
    </source>
</evidence>
<evidence type="ECO:0000256" key="16">
    <source>
        <dbReference type="SAM" id="MobiDB-lite"/>
    </source>
</evidence>
<dbReference type="GO" id="GO:0061631">
    <property type="term" value="F:ubiquitin conjugating enzyme activity"/>
    <property type="evidence" value="ECO:0007669"/>
    <property type="project" value="UniProtKB-EC"/>
</dbReference>
<evidence type="ECO:0000259" key="17">
    <source>
        <dbReference type="PROSITE" id="PS50127"/>
    </source>
</evidence>
<keyword evidence="19" id="KW-1185">Reference proteome</keyword>
<dbReference type="Proteomes" id="UP001187531">
    <property type="component" value="Unassembled WGS sequence"/>
</dbReference>
<evidence type="ECO:0000313" key="19">
    <source>
        <dbReference type="Proteomes" id="UP001187531"/>
    </source>
</evidence>
<evidence type="ECO:0000256" key="15">
    <source>
        <dbReference type="RuleBase" id="RU362109"/>
    </source>
</evidence>
<feature type="domain" description="UBC core" evidence="17">
    <location>
        <begin position="13"/>
        <end position="159"/>
    </location>
</feature>
<keyword evidence="7 15" id="KW-0833">Ubl conjugation pathway</keyword>
<dbReference type="EMBL" id="JAVRJZ010000078">
    <property type="protein sequence ID" value="KAK2703706.1"/>
    <property type="molecule type" value="Genomic_DNA"/>
</dbReference>
<protein>
    <recommendedName>
        <fullName evidence="10">Ubiquitin-conjugating enzyme E2 S</fullName>
        <ecNumber evidence="3">2.3.2.23</ecNumber>
    </recommendedName>
    <alternativeName>
        <fullName evidence="11">E2 ubiquitin-conjugating enzyme S</fullName>
    </alternativeName>
    <alternativeName>
        <fullName evidence="13">Ubiquitin carrier protein S</fullName>
    </alternativeName>
    <alternativeName>
        <fullName evidence="12">Ubiquitin-protein ligase S</fullName>
    </alternativeName>
</protein>
<evidence type="ECO:0000256" key="6">
    <source>
        <dbReference type="ARBA" id="ARBA00022741"/>
    </source>
</evidence>
<gene>
    <name evidence="18" type="ORF">QYM36_017864</name>
</gene>
<dbReference type="PROSITE" id="PS00183">
    <property type="entry name" value="UBC_1"/>
    <property type="match status" value="1"/>
</dbReference>
<dbReference type="CDD" id="cd23804">
    <property type="entry name" value="UBCc_UBE2S"/>
    <property type="match status" value="1"/>
</dbReference>
<comment type="catalytic activity">
    <reaction evidence="1">
        <text>S-ubiquitinyl-[E1 ubiquitin-activating enzyme]-L-cysteine + [E2 ubiquitin-conjugating enzyme]-L-cysteine = [E1 ubiquitin-activating enzyme]-L-cysteine + S-ubiquitinyl-[E2 ubiquitin-conjugating enzyme]-L-cysteine.</text>
        <dbReference type="EC" id="2.3.2.23"/>
    </reaction>
</comment>
<comment type="pathway">
    <text evidence="2">Protein modification; protein ubiquitination.</text>
</comment>
<keyword evidence="6 15" id="KW-0547">Nucleotide-binding</keyword>
<evidence type="ECO:0000256" key="10">
    <source>
        <dbReference type="ARBA" id="ARBA00039892"/>
    </source>
</evidence>
<dbReference type="GO" id="GO:0031145">
    <property type="term" value="P:anaphase-promoting complex-dependent catabolic process"/>
    <property type="evidence" value="ECO:0007669"/>
    <property type="project" value="UniProtKB-ARBA"/>
</dbReference>
<evidence type="ECO:0000256" key="11">
    <source>
        <dbReference type="ARBA" id="ARBA00041794"/>
    </source>
</evidence>
<comment type="caution">
    <text evidence="18">The sequence shown here is derived from an EMBL/GenBank/DDBJ whole genome shotgun (WGS) entry which is preliminary data.</text>
</comment>
<dbReference type="InterPro" id="IPR050113">
    <property type="entry name" value="Ub_conjugating_enzyme"/>
</dbReference>
<evidence type="ECO:0000256" key="13">
    <source>
        <dbReference type="ARBA" id="ARBA00042399"/>
    </source>
</evidence>
<dbReference type="Pfam" id="PF00179">
    <property type="entry name" value="UQ_con"/>
    <property type="match status" value="1"/>
</dbReference>
<keyword evidence="8 15" id="KW-0067">ATP-binding</keyword>
<dbReference type="AlphaFoldDB" id="A0AA88KVE4"/>
<proteinExistence type="inferred from homology"/>
<evidence type="ECO:0000256" key="14">
    <source>
        <dbReference type="PROSITE-ProRule" id="PRU10133"/>
    </source>
</evidence>
<evidence type="ECO:0000256" key="1">
    <source>
        <dbReference type="ARBA" id="ARBA00000485"/>
    </source>
</evidence>
<dbReference type="FunFam" id="3.10.110.10:FF:000034">
    <property type="entry name" value="Ubiquitin-conjugating enzyme E2 S"/>
    <property type="match status" value="1"/>
</dbReference>
<feature type="region of interest" description="Disordered" evidence="16">
    <location>
        <begin position="158"/>
        <end position="191"/>
    </location>
</feature>
<dbReference type="PANTHER" id="PTHR24067">
    <property type="entry name" value="UBIQUITIN-CONJUGATING ENZYME E2"/>
    <property type="match status" value="1"/>
</dbReference>
<reference evidence="18" key="1">
    <citation type="submission" date="2023-07" db="EMBL/GenBank/DDBJ databases">
        <title>Chromosome-level genome assembly of Artemia franciscana.</title>
        <authorList>
            <person name="Jo E."/>
        </authorList>
    </citation>
    <scope>NUCLEOTIDE SEQUENCE</scope>
    <source>
        <tissue evidence="18">Whole body</tissue>
    </source>
</reference>
<dbReference type="GO" id="GO:0010458">
    <property type="term" value="P:exit from mitosis"/>
    <property type="evidence" value="ECO:0007669"/>
    <property type="project" value="UniProtKB-ARBA"/>
</dbReference>
<dbReference type="SMART" id="SM00212">
    <property type="entry name" value="UBCc"/>
    <property type="match status" value="1"/>
</dbReference>
<evidence type="ECO:0000256" key="5">
    <source>
        <dbReference type="ARBA" id="ARBA00022679"/>
    </source>
</evidence>
<evidence type="ECO:0000256" key="2">
    <source>
        <dbReference type="ARBA" id="ARBA00004906"/>
    </source>
</evidence>
<evidence type="ECO:0000256" key="3">
    <source>
        <dbReference type="ARBA" id="ARBA00012486"/>
    </source>
</evidence>
<sequence>MSSISNLENLPPQTIRAVTKELNALVEESLEGIKLHVSEEDITDIQATIDGPAGTPYACGTFRVKLVLGRDFPQGPPKGYFLTKIFHPNVAANGEICVNTLKKDWKPDLGIKQVLLTIKCLLIVPNAESALNEEAGKLLLEKYDDYFSRARLMTEIHAQSGRTSKTPLEEEEDGPSASKKPAISKQPLSANSMVVDKKKLLAAKEKKKTLKRL</sequence>
<dbReference type="Gene3D" id="3.10.110.10">
    <property type="entry name" value="Ubiquitin Conjugating Enzyme"/>
    <property type="match status" value="1"/>
</dbReference>